<evidence type="ECO:0000256" key="2">
    <source>
        <dbReference type="SAM" id="Phobius"/>
    </source>
</evidence>
<evidence type="ECO:0000313" key="4">
    <source>
        <dbReference type="EMBL" id="CAD1826640.1"/>
    </source>
</evidence>
<dbReference type="EMBL" id="LR862145">
    <property type="protein sequence ID" value="CAD1826640.1"/>
    <property type="molecule type" value="Genomic_DNA"/>
</dbReference>
<feature type="compositionally biased region" description="Acidic residues" evidence="1">
    <location>
        <begin position="437"/>
        <end position="451"/>
    </location>
</feature>
<dbReference type="GO" id="GO:0070475">
    <property type="term" value="P:rRNA base methylation"/>
    <property type="evidence" value="ECO:0007669"/>
    <property type="project" value="InterPro"/>
</dbReference>
<evidence type="ECO:0000256" key="1">
    <source>
        <dbReference type="SAM" id="MobiDB-lite"/>
    </source>
</evidence>
<dbReference type="FunFam" id="3.40.50.150:FF:000440">
    <property type="entry name" value="Os09g0479300 protein"/>
    <property type="match status" value="1"/>
</dbReference>
<accession>A0A6V7P740</accession>
<gene>
    <name evidence="4" type="ORF">CB5_LOCUS9851</name>
</gene>
<dbReference type="GO" id="GO:0005737">
    <property type="term" value="C:cytoplasm"/>
    <property type="evidence" value="ECO:0007669"/>
    <property type="project" value="TreeGrafter"/>
</dbReference>
<evidence type="ECO:0000259" key="3">
    <source>
        <dbReference type="Pfam" id="PF10354"/>
    </source>
</evidence>
<dbReference type="Pfam" id="PF10354">
    <property type="entry name" value="BMT5-like"/>
    <property type="match status" value="2"/>
</dbReference>
<keyword evidence="2" id="KW-1133">Transmembrane helix</keyword>
<feature type="domain" description="25S rRNA (uridine-N(3))-methyltransferase BMT5-like" evidence="3">
    <location>
        <begin position="43"/>
        <end position="89"/>
    </location>
</feature>
<dbReference type="PANTHER" id="PTHR11538:SF26">
    <property type="entry name" value="FERREDOXIN-FOLD ANTICODON-BINDING DOMAIN-CONTAINING PROTEIN 1"/>
    <property type="match status" value="1"/>
</dbReference>
<organism evidence="4">
    <name type="scientific">Ananas comosus var. bracteatus</name>
    <name type="common">red pineapple</name>
    <dbReference type="NCBI Taxonomy" id="296719"/>
    <lineage>
        <taxon>Eukaryota</taxon>
        <taxon>Viridiplantae</taxon>
        <taxon>Streptophyta</taxon>
        <taxon>Embryophyta</taxon>
        <taxon>Tracheophyta</taxon>
        <taxon>Spermatophyta</taxon>
        <taxon>Magnoliopsida</taxon>
        <taxon>Liliopsida</taxon>
        <taxon>Poales</taxon>
        <taxon>Bromeliaceae</taxon>
        <taxon>Bromelioideae</taxon>
        <taxon>Ananas</taxon>
    </lineage>
</organism>
<feature type="region of interest" description="Disordered" evidence="1">
    <location>
        <begin position="396"/>
        <end position="455"/>
    </location>
</feature>
<name>A0A6V7P740_ANACO</name>
<proteinExistence type="predicted"/>
<protein>
    <recommendedName>
        <fullName evidence="3">25S rRNA (uridine-N(3))-methyltransferase BMT5-like domain-containing protein</fullName>
    </recommendedName>
</protein>
<feature type="transmembrane region" description="Helical" evidence="2">
    <location>
        <begin position="101"/>
        <end position="124"/>
    </location>
</feature>
<dbReference type="InterPro" id="IPR019446">
    <property type="entry name" value="BMT5-like"/>
</dbReference>
<dbReference type="SUPFAM" id="SSF53335">
    <property type="entry name" value="S-adenosyl-L-methionine-dependent methyltransferases"/>
    <property type="match status" value="1"/>
</dbReference>
<keyword evidence="2" id="KW-0812">Transmembrane</keyword>
<dbReference type="AlphaFoldDB" id="A0A6V7P740"/>
<feature type="domain" description="25S rRNA (uridine-N(3))-methyltransferase BMT5-like" evidence="3">
    <location>
        <begin position="467"/>
        <end position="633"/>
    </location>
</feature>
<feature type="compositionally biased region" description="Basic and acidic residues" evidence="1">
    <location>
        <begin position="397"/>
        <end position="417"/>
    </location>
</feature>
<dbReference type="InterPro" id="IPR029063">
    <property type="entry name" value="SAM-dependent_MTases_sf"/>
</dbReference>
<dbReference type="GO" id="GO:0070042">
    <property type="term" value="F:rRNA (uridine-N3-)-methyltransferase activity"/>
    <property type="evidence" value="ECO:0007669"/>
    <property type="project" value="InterPro"/>
</dbReference>
<feature type="transmembrane region" description="Helical" evidence="2">
    <location>
        <begin position="186"/>
        <end position="210"/>
    </location>
</feature>
<feature type="transmembrane region" description="Helical" evidence="2">
    <location>
        <begin position="130"/>
        <end position="153"/>
    </location>
</feature>
<keyword evidence="2" id="KW-0472">Membrane</keyword>
<sequence>MAGHYSSVQRILLVGEGDFSFSLSLATYFGSASNIVPPPSTRTTGATVLHGVDATTMKLHTHLKMWKFDRIVFNFPHAGFKGKEDDPQVIEIDSKVSIIPCIIYAGFYFSFSSHCLTDGLFALLLDSALLLTPVILSSILCFSLHRSLVMGFLRNARRMLRPCGEVHISHKTGGPFKRWTSKNSPLWPLCFLWSVPIFELAIILCSTFRFSLVPSIEAPSLDLNNLENIRRLNCLPTVAQHGYNMEGRPQSNFLINVDSIRGPITFEPRIRTTSGSLQMTELNLSNAHRGFGISNLHFGWPAQDSLGRTYELHMNEASGRTVSLDEQYQDYVRRTYGLYTNEAPERAALHDVQYQDSLPIYMNEAPGGNLTYDVQYQINAHQGQSTAGELAKTCMNKGKETKGLRERERERESEEKKKRALMAVVAEIGEETKKEEEGEGGEEEEEEEEEEERVRWAGHYSSAQQILLVGEGDFSFSLSLATSFGSASNIVATSLDSRADDLVKKYNKAQSNLNSLREMGATVLHGVNAKKMKLHTDLKMRKFDRIVFNFPHAGFKGKEDNPQVINLHRSLVMGFLRNASHMLRPYGQVHISHKTGGPFKRWDLKELASKASLLLVECSDFRIGDYPGYNNKRGDGLFCDEPFPLGECSTFKFRIGETRKKKKAFKKRFSLVPSIEAPSLDLNNLENIRRLNCPPSVAQHGYNMEGRPQSNFLINVDSIRGTITFGPRIRTTSGFVDVGRAVQSFPSRGYDLYMNEPPERTVLEEKLREQALYRKASLRRLLDSRHPIDPMLYRF</sequence>
<dbReference type="PANTHER" id="PTHR11538">
    <property type="entry name" value="PHENYLALANYL-TRNA SYNTHETASE"/>
    <property type="match status" value="1"/>
</dbReference>
<reference evidence="4" key="1">
    <citation type="submission" date="2020-07" db="EMBL/GenBank/DDBJ databases">
        <authorList>
            <person name="Lin J."/>
        </authorList>
    </citation>
    <scope>NUCLEOTIDE SEQUENCE</scope>
</reference>